<reference evidence="2 3" key="1">
    <citation type="submission" date="2024-03" db="EMBL/GenBank/DDBJ databases">
        <authorList>
            <person name="Gkanogiannis A."/>
            <person name="Becerra Lopez-Lavalle L."/>
        </authorList>
    </citation>
    <scope>NUCLEOTIDE SEQUENCE [LARGE SCALE GENOMIC DNA]</scope>
</reference>
<feature type="compositionally biased region" description="Basic and acidic residues" evidence="1">
    <location>
        <begin position="53"/>
        <end position="74"/>
    </location>
</feature>
<sequence>VEGVAERVVELSLNRRIGRNTENDDMTPRQHPNLNKSSKTLGKNKKKRKKNKSFIDHFDAPPTIRIKDDSRDEG</sequence>
<protein>
    <submittedName>
        <fullName evidence="2">Uncharacterized protein</fullName>
    </submittedName>
</protein>
<evidence type="ECO:0000313" key="2">
    <source>
        <dbReference type="EMBL" id="CAK9324095.1"/>
    </source>
</evidence>
<dbReference type="EMBL" id="OZ021740">
    <property type="protein sequence ID" value="CAK9324095.1"/>
    <property type="molecule type" value="Genomic_DNA"/>
</dbReference>
<gene>
    <name evidence="2" type="ORF">CITCOLO1_LOCUS16320</name>
</gene>
<proteinExistence type="predicted"/>
<feature type="non-terminal residue" evidence="2">
    <location>
        <position position="1"/>
    </location>
</feature>
<name>A0ABP0YZG5_9ROSI</name>
<feature type="compositionally biased region" description="Basic and acidic residues" evidence="1">
    <location>
        <begin position="19"/>
        <end position="28"/>
    </location>
</feature>
<accession>A0ABP0YZG5</accession>
<organism evidence="2 3">
    <name type="scientific">Citrullus colocynthis</name>
    <name type="common">colocynth</name>
    <dbReference type="NCBI Taxonomy" id="252529"/>
    <lineage>
        <taxon>Eukaryota</taxon>
        <taxon>Viridiplantae</taxon>
        <taxon>Streptophyta</taxon>
        <taxon>Embryophyta</taxon>
        <taxon>Tracheophyta</taxon>
        <taxon>Spermatophyta</taxon>
        <taxon>Magnoliopsida</taxon>
        <taxon>eudicotyledons</taxon>
        <taxon>Gunneridae</taxon>
        <taxon>Pentapetalae</taxon>
        <taxon>rosids</taxon>
        <taxon>fabids</taxon>
        <taxon>Cucurbitales</taxon>
        <taxon>Cucurbitaceae</taxon>
        <taxon>Benincaseae</taxon>
        <taxon>Citrullus</taxon>
    </lineage>
</organism>
<feature type="compositionally biased region" description="Basic residues" evidence="1">
    <location>
        <begin position="42"/>
        <end position="52"/>
    </location>
</feature>
<evidence type="ECO:0000256" key="1">
    <source>
        <dbReference type="SAM" id="MobiDB-lite"/>
    </source>
</evidence>
<keyword evidence="3" id="KW-1185">Reference proteome</keyword>
<dbReference type="Proteomes" id="UP001642487">
    <property type="component" value="Chromosome 6"/>
</dbReference>
<feature type="region of interest" description="Disordered" evidence="1">
    <location>
        <begin position="12"/>
        <end position="74"/>
    </location>
</feature>
<evidence type="ECO:0000313" key="3">
    <source>
        <dbReference type="Proteomes" id="UP001642487"/>
    </source>
</evidence>